<sequence length="90" mass="9233">MPMSDLFPPWPLFSAFFLASLLLALSPGPGVLYIVTRSLVQGRRSGLVSVAGIALGNLANAALAAVGLGAVFALSTHAFLAVKYAGAIYL</sequence>
<dbReference type="PANTHER" id="PTHR30086:SF20">
    <property type="entry name" value="ARGININE EXPORTER PROTEIN ARGO-RELATED"/>
    <property type="match status" value="1"/>
</dbReference>
<dbReference type="PANTHER" id="PTHR30086">
    <property type="entry name" value="ARGININE EXPORTER PROTEIN ARGO"/>
    <property type="match status" value="1"/>
</dbReference>
<evidence type="ECO:0000256" key="1">
    <source>
        <dbReference type="ARBA" id="ARBA00004651"/>
    </source>
</evidence>
<dbReference type="Proteomes" id="UP000243361">
    <property type="component" value="Unassembled WGS sequence"/>
</dbReference>
<evidence type="ECO:0000313" key="8">
    <source>
        <dbReference type="Proteomes" id="UP000243361"/>
    </source>
</evidence>
<name>A0A657PKI7_9GAMM</name>
<comment type="subcellular location">
    <subcellularLocation>
        <location evidence="1">Cell membrane</location>
        <topology evidence="1">Multi-pass membrane protein</topology>
    </subcellularLocation>
</comment>
<proteinExistence type="predicted"/>
<evidence type="ECO:0000256" key="3">
    <source>
        <dbReference type="ARBA" id="ARBA00022692"/>
    </source>
</evidence>
<keyword evidence="3 6" id="KW-0812">Transmembrane</keyword>
<reference evidence="7" key="1">
    <citation type="submission" date="2017-02" db="EMBL/GenBank/DDBJ databases">
        <title>Novel co-symbiosis in the unique lucinid bivalve Phacoides pectinatus.</title>
        <authorList>
            <person name="Lim S.J."/>
            <person name="Davis B.G."/>
            <person name="Gill D.E."/>
            <person name="Engel A.S."/>
            <person name="Anderson L.C."/>
            <person name="Campbell B.J."/>
        </authorList>
    </citation>
    <scope>NUCLEOTIDE SEQUENCE [LARGE SCALE GENOMIC DNA]</scope>
    <source>
        <strain evidence="7">LUC13016_P6</strain>
    </source>
</reference>
<evidence type="ECO:0000313" key="7">
    <source>
        <dbReference type="EMBL" id="OQX37051.1"/>
    </source>
</evidence>
<evidence type="ECO:0000256" key="5">
    <source>
        <dbReference type="ARBA" id="ARBA00023136"/>
    </source>
</evidence>
<keyword evidence="8" id="KW-1185">Reference proteome</keyword>
<evidence type="ECO:0000256" key="2">
    <source>
        <dbReference type="ARBA" id="ARBA00022475"/>
    </source>
</evidence>
<gene>
    <name evidence="7" type="ORF">B0D84_00920</name>
</gene>
<comment type="caution">
    <text evidence="7">The sequence shown here is derived from an EMBL/GenBank/DDBJ whole genome shotgun (WGS) entry which is preliminary data.</text>
</comment>
<dbReference type="GO" id="GO:0015171">
    <property type="term" value="F:amino acid transmembrane transporter activity"/>
    <property type="evidence" value="ECO:0007669"/>
    <property type="project" value="TreeGrafter"/>
</dbReference>
<evidence type="ECO:0000256" key="6">
    <source>
        <dbReference type="SAM" id="Phobius"/>
    </source>
</evidence>
<keyword evidence="4 6" id="KW-1133">Transmembrane helix</keyword>
<dbReference type="Pfam" id="PF01810">
    <property type="entry name" value="LysE"/>
    <property type="match status" value="1"/>
</dbReference>
<dbReference type="EMBL" id="MUIE01000078">
    <property type="protein sequence ID" value="OQX37051.1"/>
    <property type="molecule type" value="Genomic_DNA"/>
</dbReference>
<feature type="non-terminal residue" evidence="7">
    <location>
        <position position="90"/>
    </location>
</feature>
<dbReference type="InterPro" id="IPR001123">
    <property type="entry name" value="LeuE-type"/>
</dbReference>
<dbReference type="GO" id="GO:0005886">
    <property type="term" value="C:plasma membrane"/>
    <property type="evidence" value="ECO:0007669"/>
    <property type="project" value="UniProtKB-SubCell"/>
</dbReference>
<dbReference type="AlphaFoldDB" id="A0A657PKI7"/>
<organism evidence="7 8">
    <name type="scientific">Candidatus Sedimenticola endophacoides</name>
    <dbReference type="NCBI Taxonomy" id="2548426"/>
    <lineage>
        <taxon>Bacteria</taxon>
        <taxon>Pseudomonadati</taxon>
        <taxon>Pseudomonadota</taxon>
        <taxon>Gammaproteobacteria</taxon>
        <taxon>Chromatiales</taxon>
        <taxon>Sedimenticolaceae</taxon>
        <taxon>Sedimenticola</taxon>
    </lineage>
</organism>
<evidence type="ECO:0000256" key="4">
    <source>
        <dbReference type="ARBA" id="ARBA00022989"/>
    </source>
</evidence>
<feature type="transmembrane region" description="Helical" evidence="6">
    <location>
        <begin position="47"/>
        <end position="74"/>
    </location>
</feature>
<protein>
    <submittedName>
        <fullName evidence="7">Threonine transporter</fullName>
    </submittedName>
</protein>
<accession>A0A657PKI7</accession>
<keyword evidence="5 6" id="KW-0472">Membrane</keyword>
<keyword evidence="2" id="KW-1003">Cell membrane</keyword>
<feature type="transmembrane region" description="Helical" evidence="6">
    <location>
        <begin position="12"/>
        <end position="35"/>
    </location>
</feature>